<evidence type="ECO:0000313" key="3">
    <source>
        <dbReference type="Proteomes" id="UP001372834"/>
    </source>
</evidence>
<reference evidence="2 3" key="1">
    <citation type="submission" date="2023-10" db="EMBL/GenBank/DDBJ databases">
        <title>Genomes of two closely related lineages of the louse Polyplax serrata with different host specificities.</title>
        <authorList>
            <person name="Martinu J."/>
            <person name="Tarabai H."/>
            <person name="Stefka J."/>
            <person name="Hypsa V."/>
        </authorList>
    </citation>
    <scope>NUCLEOTIDE SEQUENCE [LARGE SCALE GENOMIC DNA]</scope>
    <source>
        <strain evidence="2">HR10_N</strain>
    </source>
</reference>
<organism evidence="2 3">
    <name type="scientific">Polyplax serrata</name>
    <name type="common">Common mouse louse</name>
    <dbReference type="NCBI Taxonomy" id="468196"/>
    <lineage>
        <taxon>Eukaryota</taxon>
        <taxon>Metazoa</taxon>
        <taxon>Ecdysozoa</taxon>
        <taxon>Arthropoda</taxon>
        <taxon>Hexapoda</taxon>
        <taxon>Insecta</taxon>
        <taxon>Pterygota</taxon>
        <taxon>Neoptera</taxon>
        <taxon>Paraneoptera</taxon>
        <taxon>Psocodea</taxon>
        <taxon>Troctomorpha</taxon>
        <taxon>Phthiraptera</taxon>
        <taxon>Anoplura</taxon>
        <taxon>Polyplacidae</taxon>
        <taxon>Polyplax</taxon>
    </lineage>
</organism>
<comment type="caution">
    <text evidence="2">The sequence shown here is derived from an EMBL/GenBank/DDBJ whole genome shotgun (WGS) entry which is preliminary data.</text>
</comment>
<accession>A0AAN8PB76</accession>
<name>A0AAN8PB76_POLSC</name>
<dbReference type="AlphaFoldDB" id="A0AAN8PB76"/>
<evidence type="ECO:0000313" key="2">
    <source>
        <dbReference type="EMBL" id="KAK6625130.1"/>
    </source>
</evidence>
<gene>
    <name evidence="2" type="ORF">RUM43_005421</name>
</gene>
<proteinExistence type="predicted"/>
<evidence type="ECO:0000256" key="1">
    <source>
        <dbReference type="SAM" id="MobiDB-lite"/>
    </source>
</evidence>
<dbReference type="Proteomes" id="UP001372834">
    <property type="component" value="Unassembled WGS sequence"/>
</dbReference>
<dbReference type="EMBL" id="JAWJWE010000037">
    <property type="protein sequence ID" value="KAK6625130.1"/>
    <property type="molecule type" value="Genomic_DNA"/>
</dbReference>
<sequence length="71" mass="8293">MPEENSCVPHEMESPRAQWEKALDFDANPTGAFKPNDAFFLTFLPRKKRRKVQQRDSDKGKHKKTPLLPRV</sequence>
<feature type="region of interest" description="Disordered" evidence="1">
    <location>
        <begin position="44"/>
        <end position="71"/>
    </location>
</feature>
<protein>
    <submittedName>
        <fullName evidence="2">Uncharacterized protein</fullName>
    </submittedName>
</protein>